<feature type="compositionally biased region" description="Low complexity" evidence="1">
    <location>
        <begin position="146"/>
        <end position="158"/>
    </location>
</feature>
<organism evidence="2">
    <name type="scientific">Oceaniferula spumae</name>
    <dbReference type="NCBI Taxonomy" id="2979115"/>
    <lineage>
        <taxon>Bacteria</taxon>
        <taxon>Pseudomonadati</taxon>
        <taxon>Verrucomicrobiota</taxon>
        <taxon>Verrucomicrobiia</taxon>
        <taxon>Verrucomicrobiales</taxon>
        <taxon>Verrucomicrobiaceae</taxon>
        <taxon>Oceaniferula</taxon>
    </lineage>
</organism>
<evidence type="ECO:0000256" key="1">
    <source>
        <dbReference type="SAM" id="MobiDB-lite"/>
    </source>
</evidence>
<protein>
    <recommendedName>
        <fullName evidence="3">YbgF trimerisation domain-containing protein</fullName>
    </recommendedName>
</protein>
<dbReference type="KEGG" id="osu:NT6N_35480"/>
<dbReference type="AlphaFoldDB" id="A0AAT9FRA0"/>
<sequence>MNITLPLFSTLALGLIAGVTCTHYHQVSTMVENGIQPSPVILTVPAPNPELEPNASAVMLAATAAPASDAVVAQPVQPPAGYATTQREDALLEMLAAMRSEQKQLRKQLSETNRDMDELTFRVDSQSSDFRPLNTGASRPRGLITAPHDGPDAGADDGSVLPPKR</sequence>
<reference evidence="2" key="1">
    <citation type="submission" date="2024-07" db="EMBL/GenBank/DDBJ databases">
        <title>Complete genome sequence of Verrucomicrobiaceae bacterium NT6N.</title>
        <authorList>
            <person name="Huang C."/>
            <person name="Takami H."/>
            <person name="Hamasaki K."/>
        </authorList>
    </citation>
    <scope>NUCLEOTIDE SEQUENCE</scope>
    <source>
        <strain evidence="2">NT6N</strain>
    </source>
</reference>
<dbReference type="EMBL" id="AP026866">
    <property type="protein sequence ID" value="BDS08508.1"/>
    <property type="molecule type" value="Genomic_DNA"/>
</dbReference>
<proteinExistence type="predicted"/>
<evidence type="ECO:0000313" key="2">
    <source>
        <dbReference type="EMBL" id="BDS08508.1"/>
    </source>
</evidence>
<accession>A0AAT9FRA0</accession>
<gene>
    <name evidence="2" type="ORF">NT6N_35480</name>
</gene>
<name>A0AAT9FRA0_9BACT</name>
<feature type="region of interest" description="Disordered" evidence="1">
    <location>
        <begin position="116"/>
        <end position="165"/>
    </location>
</feature>
<evidence type="ECO:0008006" key="3">
    <source>
        <dbReference type="Google" id="ProtNLM"/>
    </source>
</evidence>